<reference evidence="1 2" key="1">
    <citation type="submission" date="2018-06" db="EMBL/GenBank/DDBJ databases">
        <authorList>
            <consortium name="Pathogen Informatics"/>
            <person name="Doyle S."/>
        </authorList>
    </citation>
    <scope>NUCLEOTIDE SEQUENCE [LARGE SCALE GENOMIC DNA]</scope>
    <source>
        <strain evidence="1 2">NCTC9935</strain>
    </source>
</reference>
<accession>A0A2X0VCX6</accession>
<sequence length="194" mass="20520">MGVAPPRACVGAVLSSYRMERLSGSFVIRAVGCVNDAQMFVDREVINEVKMRYDSRVPITNARRSNPHEKRLLTAALVALLPLSLAACGGQSKQAACQIINDKAIKAVDGLDPSNTEDMIQGMTNVATVLKSDDITNTEVKAAAVAAGDSAQALADFAKTVGGEPSAEQMTEAMNLYTTFTTSMSSLETVCNVS</sequence>
<protein>
    <submittedName>
        <fullName evidence="1">Uncharacterized protein</fullName>
    </submittedName>
</protein>
<evidence type="ECO:0000313" key="2">
    <source>
        <dbReference type="Proteomes" id="UP000250192"/>
    </source>
</evidence>
<organism evidence="1 2">
    <name type="scientific">Schaalia odontolytica</name>
    <dbReference type="NCBI Taxonomy" id="1660"/>
    <lineage>
        <taxon>Bacteria</taxon>
        <taxon>Bacillati</taxon>
        <taxon>Actinomycetota</taxon>
        <taxon>Actinomycetes</taxon>
        <taxon>Actinomycetales</taxon>
        <taxon>Actinomycetaceae</taxon>
        <taxon>Schaalia</taxon>
    </lineage>
</organism>
<dbReference type="Proteomes" id="UP000250192">
    <property type="component" value="Unassembled WGS sequence"/>
</dbReference>
<keyword evidence="2" id="KW-1185">Reference proteome</keyword>
<dbReference type="EMBL" id="UAPR01000002">
    <property type="protein sequence ID" value="SPT55347.1"/>
    <property type="molecule type" value="Genomic_DNA"/>
</dbReference>
<gene>
    <name evidence="1" type="ORF">NCTC9935_00845</name>
</gene>
<dbReference type="AlphaFoldDB" id="A0A2X0VCX6"/>
<proteinExistence type="predicted"/>
<evidence type="ECO:0000313" key="1">
    <source>
        <dbReference type="EMBL" id="SPT55347.1"/>
    </source>
</evidence>
<name>A0A2X0VCX6_9ACTO</name>